<feature type="compositionally biased region" description="Low complexity" evidence="8">
    <location>
        <begin position="29"/>
        <end position="42"/>
    </location>
</feature>
<feature type="compositionally biased region" description="Low complexity" evidence="8">
    <location>
        <begin position="434"/>
        <end position="445"/>
    </location>
</feature>
<dbReference type="Gene3D" id="3.30.70.330">
    <property type="match status" value="2"/>
</dbReference>
<reference evidence="10 11" key="1">
    <citation type="submission" date="2015-04" db="EMBL/GenBank/DDBJ databases">
        <title>Genome sequence of Ceratocystis platani, a major pathogen of plane trees.</title>
        <authorList>
            <person name="Belbahri L."/>
        </authorList>
    </citation>
    <scope>NUCLEOTIDE SEQUENCE [LARGE SCALE GENOMIC DNA]</scope>
    <source>
        <strain evidence="10 11">CFO</strain>
    </source>
</reference>
<dbReference type="PROSITE" id="PS50102">
    <property type="entry name" value="RRM"/>
    <property type="match status" value="1"/>
</dbReference>
<evidence type="ECO:0000256" key="5">
    <source>
        <dbReference type="ARBA" id="ARBA00022884"/>
    </source>
</evidence>
<dbReference type="CDD" id="cd12394">
    <property type="entry name" value="RRM1_RBM34"/>
    <property type="match status" value="1"/>
</dbReference>
<dbReference type="Proteomes" id="UP000034841">
    <property type="component" value="Unassembled WGS sequence"/>
</dbReference>
<evidence type="ECO:0000313" key="11">
    <source>
        <dbReference type="Proteomes" id="UP000034841"/>
    </source>
</evidence>
<accession>A0A0F8B1X1</accession>
<feature type="compositionally biased region" description="Acidic residues" evidence="8">
    <location>
        <begin position="51"/>
        <end position="88"/>
    </location>
</feature>
<dbReference type="Pfam" id="PF00076">
    <property type="entry name" value="RRM_1"/>
    <property type="match status" value="1"/>
</dbReference>
<dbReference type="InterPro" id="IPR000504">
    <property type="entry name" value="RRM_dom"/>
</dbReference>
<dbReference type="GO" id="GO:0000463">
    <property type="term" value="P:maturation of LSU-rRNA from tricistronic rRNA transcript (SSU-rRNA, 5.8S rRNA, LSU-rRNA)"/>
    <property type="evidence" value="ECO:0007669"/>
    <property type="project" value="TreeGrafter"/>
</dbReference>
<feature type="region of interest" description="Disordered" evidence="8">
    <location>
        <begin position="410"/>
        <end position="563"/>
    </location>
</feature>
<keyword evidence="11" id="KW-1185">Reference proteome</keyword>
<organism evidence="10 11">
    <name type="scientific">Ceratocystis fimbriata f. sp. platani</name>
    <dbReference type="NCBI Taxonomy" id="88771"/>
    <lineage>
        <taxon>Eukaryota</taxon>
        <taxon>Fungi</taxon>
        <taxon>Dikarya</taxon>
        <taxon>Ascomycota</taxon>
        <taxon>Pezizomycotina</taxon>
        <taxon>Sordariomycetes</taxon>
        <taxon>Hypocreomycetidae</taxon>
        <taxon>Microascales</taxon>
        <taxon>Ceratocystidaceae</taxon>
        <taxon>Ceratocystis</taxon>
    </lineage>
</organism>
<feature type="compositionally biased region" description="Basic residues" evidence="8">
    <location>
        <begin position="532"/>
        <end position="550"/>
    </location>
</feature>
<evidence type="ECO:0000256" key="1">
    <source>
        <dbReference type="ARBA" id="ARBA00002475"/>
    </source>
</evidence>
<comment type="similarity">
    <text evidence="3">Belongs to the RRM RBM34 family.</text>
</comment>
<feature type="compositionally biased region" description="Acidic residues" evidence="8">
    <location>
        <begin position="144"/>
        <end position="162"/>
    </location>
</feature>
<dbReference type="SUPFAM" id="SSF54928">
    <property type="entry name" value="RNA-binding domain, RBD"/>
    <property type="match status" value="2"/>
</dbReference>
<name>A0A0F8B1X1_CERFI</name>
<evidence type="ECO:0000256" key="6">
    <source>
        <dbReference type="ARBA" id="ARBA00023242"/>
    </source>
</evidence>
<sequence>MTGLSSIFGVTSKTVDSSLDALFSTSAGPVKPSTIIKPSSSSKKPKKPETTNEDTSNDEDEDENESEGEESNSDEVMSDASQDEELEENPVQVSAKERKRKRKQADEELETKYLQKLAKEEEEAQPVKRHKSTTGETGASTKDEDGDLASDAASDDESDVSPEDLVHESLQGKATATTTAALPSDELEKASRTVFLANVASEASTNKAMKKALMAHMGSILDSEAKPAETIESIRFRSLAFSTAAMPKRAAFITKSMQEATTKSCNAYVVYSTPTAARKACAKLNGSKVLDRHLRVDSVSHPAATDGRRCVFVGNLGFVDDESVFSTDGEGNTEKKKRNKVPSDIEEGLWRVFNEHAGRVESVRVVRDAKTRVGKGFAYVQFYDANHVEKALLLNTKKFPPMLPRALRVTRAKDPRKTNKAIDRSRTKAETQAKAKAAPKSSSTAHVPKVTNEEQSMAGRAGKLLGRSGALRQKLSQRDNDRRTSSSGRPAHASGSGVNTQKRPVIKTPEGVVLEGRRASANDGKPNDIKFSKKGRGGVRKKRPTGHRAKRTAEWKKKTGAGN</sequence>
<dbReference type="AlphaFoldDB" id="A0A0F8B1X1"/>
<evidence type="ECO:0000256" key="3">
    <source>
        <dbReference type="ARBA" id="ARBA00007077"/>
    </source>
</evidence>
<evidence type="ECO:0000256" key="7">
    <source>
        <dbReference type="PROSITE-ProRule" id="PRU00176"/>
    </source>
</evidence>
<dbReference type="PANTHER" id="PTHR23236:SF25">
    <property type="entry name" value="RNA-BINDING PROTEIN 34"/>
    <property type="match status" value="1"/>
</dbReference>
<feature type="domain" description="RRM" evidence="9">
    <location>
        <begin position="309"/>
        <end position="414"/>
    </location>
</feature>
<evidence type="ECO:0000313" key="10">
    <source>
        <dbReference type="EMBL" id="KKF93705.1"/>
    </source>
</evidence>
<dbReference type="GO" id="GO:0019843">
    <property type="term" value="F:rRNA binding"/>
    <property type="evidence" value="ECO:0007669"/>
    <property type="project" value="TreeGrafter"/>
</dbReference>
<comment type="function">
    <text evidence="1">Involved in pre-25S rRNA processing.</text>
</comment>
<evidence type="ECO:0000256" key="8">
    <source>
        <dbReference type="SAM" id="MobiDB-lite"/>
    </source>
</evidence>
<gene>
    <name evidence="10" type="primary">NOP12</name>
    <name evidence="10" type="ORF">CFO_g3955</name>
</gene>
<dbReference type="OrthoDB" id="442677at2759"/>
<evidence type="ECO:0000256" key="2">
    <source>
        <dbReference type="ARBA" id="ARBA00004604"/>
    </source>
</evidence>
<dbReference type="PANTHER" id="PTHR23236">
    <property type="entry name" value="EUKARYOTIC TRANSLATION INITIATION FACTOR 4B/4H"/>
    <property type="match status" value="1"/>
</dbReference>
<protein>
    <recommendedName>
        <fullName evidence="4">Nucleolar protein 12</fullName>
    </recommendedName>
</protein>
<proteinExistence type="inferred from homology"/>
<dbReference type="InterPro" id="IPR012677">
    <property type="entry name" value="Nucleotide-bd_a/b_plait_sf"/>
</dbReference>
<dbReference type="GO" id="GO:0005730">
    <property type="term" value="C:nucleolus"/>
    <property type="evidence" value="ECO:0007669"/>
    <property type="project" value="UniProtKB-SubCell"/>
</dbReference>
<feature type="compositionally biased region" description="Basic and acidic residues" evidence="8">
    <location>
        <begin position="104"/>
        <end position="119"/>
    </location>
</feature>
<keyword evidence="5 7" id="KW-0694">RNA-binding</keyword>
<evidence type="ECO:0000259" key="9">
    <source>
        <dbReference type="PROSITE" id="PS50102"/>
    </source>
</evidence>
<feature type="compositionally biased region" description="Polar residues" evidence="8">
    <location>
        <begin position="172"/>
        <end position="181"/>
    </location>
</feature>
<dbReference type="InterPro" id="IPR035979">
    <property type="entry name" value="RBD_domain_sf"/>
</dbReference>
<feature type="region of interest" description="Disordered" evidence="8">
    <location>
        <begin position="23"/>
        <end position="184"/>
    </location>
</feature>
<keyword evidence="6" id="KW-0539">Nucleus</keyword>
<dbReference type="EMBL" id="LBBL01000216">
    <property type="protein sequence ID" value="KKF93705.1"/>
    <property type="molecule type" value="Genomic_DNA"/>
</dbReference>
<comment type="caution">
    <text evidence="10">The sequence shown here is derived from an EMBL/GenBank/DDBJ whole genome shotgun (WGS) entry which is preliminary data.</text>
</comment>
<feature type="compositionally biased region" description="Basic and acidic residues" evidence="8">
    <location>
        <begin position="411"/>
        <end position="433"/>
    </location>
</feature>
<evidence type="ECO:0000256" key="4">
    <source>
        <dbReference type="ARBA" id="ARBA00015520"/>
    </source>
</evidence>
<dbReference type="SMART" id="SM00360">
    <property type="entry name" value="RRM"/>
    <property type="match status" value="2"/>
</dbReference>
<feature type="compositionally biased region" description="Basic and acidic residues" evidence="8">
    <location>
        <begin position="515"/>
        <end position="531"/>
    </location>
</feature>
<comment type="subcellular location">
    <subcellularLocation>
        <location evidence="2">Nucleus</location>
        <location evidence="2">Nucleolus</location>
    </subcellularLocation>
</comment>